<evidence type="ECO:0000256" key="3">
    <source>
        <dbReference type="ARBA" id="ARBA00022989"/>
    </source>
</evidence>
<evidence type="ECO:0000313" key="9">
    <source>
        <dbReference type="Proteomes" id="UP000681131"/>
    </source>
</evidence>
<evidence type="ECO:0008006" key="10">
    <source>
        <dbReference type="Google" id="ProtNLM"/>
    </source>
</evidence>
<dbReference type="Gene3D" id="1.20.1740.10">
    <property type="entry name" value="Amino acid/polyamine transporter I"/>
    <property type="match status" value="1"/>
</dbReference>
<proteinExistence type="predicted"/>
<dbReference type="PANTHER" id="PTHR42770:SF7">
    <property type="entry name" value="MEMBRANE PROTEIN"/>
    <property type="match status" value="1"/>
</dbReference>
<evidence type="ECO:0000313" key="6">
    <source>
        <dbReference type="EMBL" id="AXA34170.1"/>
    </source>
</evidence>
<feature type="transmembrane region" description="Helical" evidence="5">
    <location>
        <begin position="329"/>
        <end position="346"/>
    </location>
</feature>
<name>A0A2Z4XZI2_9GAMM</name>
<dbReference type="Proteomes" id="UP000251120">
    <property type="component" value="Chromosome"/>
</dbReference>
<feature type="transmembrane region" description="Helical" evidence="5">
    <location>
        <begin position="40"/>
        <end position="65"/>
    </location>
</feature>
<evidence type="ECO:0000256" key="1">
    <source>
        <dbReference type="ARBA" id="ARBA00004141"/>
    </source>
</evidence>
<dbReference type="Proteomes" id="UP000681131">
    <property type="component" value="Chromosome"/>
</dbReference>
<gene>
    <name evidence="6" type="ORF">CDH04_07035</name>
    <name evidence="7" type="ORF">FZC43_07035</name>
</gene>
<organism evidence="6 8">
    <name type="scientific">Francisella adeliensis</name>
    <dbReference type="NCBI Taxonomy" id="2007306"/>
    <lineage>
        <taxon>Bacteria</taxon>
        <taxon>Pseudomonadati</taxon>
        <taxon>Pseudomonadota</taxon>
        <taxon>Gammaproteobacteria</taxon>
        <taxon>Thiotrichales</taxon>
        <taxon>Francisellaceae</taxon>
        <taxon>Francisella</taxon>
    </lineage>
</organism>
<dbReference type="GO" id="GO:0016020">
    <property type="term" value="C:membrane"/>
    <property type="evidence" value="ECO:0007669"/>
    <property type="project" value="UniProtKB-SubCell"/>
</dbReference>
<keyword evidence="4 5" id="KW-0472">Membrane</keyword>
<reference evidence="7 9" key="2">
    <citation type="submission" date="2019-08" db="EMBL/GenBank/DDBJ databases">
        <title>Complete genome sequences of Francisella adeliensis (FSC1325 and FSC1326).</title>
        <authorList>
            <person name="Ohrman C."/>
            <person name="Uneklint I."/>
            <person name="Vallesi A."/>
            <person name="Karlsson L."/>
            <person name="Sjodin A."/>
        </authorList>
    </citation>
    <scope>NUCLEOTIDE SEQUENCE [LARGE SCALE GENOMIC DNA]</scope>
    <source>
        <strain evidence="7 9">FSC1325</strain>
    </source>
</reference>
<protein>
    <recommendedName>
        <fullName evidence="10">Amino acid permease</fullName>
    </recommendedName>
</protein>
<dbReference type="InterPro" id="IPR050367">
    <property type="entry name" value="APC_superfamily"/>
</dbReference>
<feature type="transmembrane region" description="Helical" evidence="5">
    <location>
        <begin position="117"/>
        <end position="136"/>
    </location>
</feature>
<feature type="transmembrane region" description="Helical" evidence="5">
    <location>
        <begin position="218"/>
        <end position="239"/>
    </location>
</feature>
<dbReference type="AlphaFoldDB" id="A0A2Z4XZI2"/>
<dbReference type="KEGG" id="fad:CDH04_07035"/>
<dbReference type="EMBL" id="CP021781">
    <property type="protein sequence ID" value="AXA34170.1"/>
    <property type="molecule type" value="Genomic_DNA"/>
</dbReference>
<feature type="transmembrane region" description="Helical" evidence="5">
    <location>
        <begin position="358"/>
        <end position="381"/>
    </location>
</feature>
<evidence type="ECO:0000313" key="7">
    <source>
        <dbReference type="EMBL" id="QIW12414.1"/>
    </source>
</evidence>
<dbReference type="RefSeq" id="WP_112870348.1">
    <property type="nucleotide sequence ID" value="NZ_CP021781.1"/>
</dbReference>
<comment type="subcellular location">
    <subcellularLocation>
        <location evidence="1">Membrane</location>
        <topology evidence="1">Multi-pass membrane protein</topology>
    </subcellularLocation>
</comment>
<keyword evidence="9" id="KW-1185">Reference proteome</keyword>
<keyword evidence="3 5" id="KW-1133">Transmembrane helix</keyword>
<feature type="transmembrane region" description="Helical" evidence="5">
    <location>
        <begin position="12"/>
        <end position="28"/>
    </location>
</feature>
<feature type="transmembrane region" description="Helical" evidence="5">
    <location>
        <begin position="306"/>
        <end position="323"/>
    </location>
</feature>
<sequence length="420" mass="46022">MQSNYQVSISKFVFIMVGMVISGQYFGWNSGITASSTNSYILAVLLLVVFFGFFIFGCAILTHYFMGSDKSITELVGNVLGIRTGIFTGLMCYLEYWFATPAIAIAFGLYLESLLPFIPYHFAVLIGFIIVFMANLGSLKYVAKIESIATIIAILGVFCFYYIGFEYLGVIDNSIVQDSISMSALGKGIAFGVWLFLGIEGGITLMHAMKNPRKTGKIAILIGLMVLSLLAIFTSVLFIELAPTNLLLDSNPLPALAQYLGHSALFEVLAVTGIIAILASFNGLTIGYSQQYELLANNYRFKNTKFYAMNLPLLVALICSLSNDLSQGFVILSVSSAIVVYALVWVSVIKLTYSLKRYVICASYTLALPLLLVVGGCTYYYGALTTSITIFDIKVLAAYLLVVLIVIAMFIACFIYRKKS</sequence>
<dbReference type="EMBL" id="CP043424">
    <property type="protein sequence ID" value="QIW12414.1"/>
    <property type="molecule type" value="Genomic_DNA"/>
</dbReference>
<dbReference type="PANTHER" id="PTHR42770">
    <property type="entry name" value="AMINO ACID TRANSPORTER-RELATED"/>
    <property type="match status" value="1"/>
</dbReference>
<keyword evidence="2 5" id="KW-0812">Transmembrane</keyword>
<feature type="transmembrane region" description="Helical" evidence="5">
    <location>
        <begin position="259"/>
        <end position="285"/>
    </location>
</feature>
<dbReference type="OrthoDB" id="9762947at2"/>
<accession>A0A2Z4XZI2</accession>
<evidence type="ECO:0000256" key="5">
    <source>
        <dbReference type="SAM" id="Phobius"/>
    </source>
</evidence>
<dbReference type="PIRSF" id="PIRSF006060">
    <property type="entry name" value="AA_transporter"/>
    <property type="match status" value="1"/>
</dbReference>
<reference evidence="6 8" key="1">
    <citation type="submission" date="2017-06" db="EMBL/GenBank/DDBJ databases">
        <title>Complete genome of Francisella adeliensis.</title>
        <authorList>
            <person name="Vallesi A."/>
            <person name="Sjodin A."/>
        </authorList>
    </citation>
    <scope>NUCLEOTIDE SEQUENCE [LARGE SCALE GENOMIC DNA]</scope>
    <source>
        <strain evidence="6 8">FDC440</strain>
    </source>
</reference>
<evidence type="ECO:0000256" key="4">
    <source>
        <dbReference type="ARBA" id="ARBA00023136"/>
    </source>
</evidence>
<feature type="transmembrane region" description="Helical" evidence="5">
    <location>
        <begin position="188"/>
        <end position="206"/>
    </location>
</feature>
<evidence type="ECO:0000313" key="8">
    <source>
        <dbReference type="Proteomes" id="UP000251120"/>
    </source>
</evidence>
<evidence type="ECO:0000256" key="2">
    <source>
        <dbReference type="ARBA" id="ARBA00022692"/>
    </source>
</evidence>
<feature type="transmembrane region" description="Helical" evidence="5">
    <location>
        <begin position="86"/>
        <end position="111"/>
    </location>
</feature>
<feature type="transmembrane region" description="Helical" evidence="5">
    <location>
        <begin position="393"/>
        <end position="416"/>
    </location>
</feature>
<feature type="transmembrane region" description="Helical" evidence="5">
    <location>
        <begin position="148"/>
        <end position="168"/>
    </location>
</feature>